<dbReference type="PATRIC" id="fig|1393736.3.peg.397"/>
<dbReference type="InterPro" id="IPR050708">
    <property type="entry name" value="T6SS_VgrG/RHS"/>
</dbReference>
<evidence type="ECO:0000313" key="5">
    <source>
        <dbReference type="Proteomes" id="UP000023464"/>
    </source>
</evidence>
<organism evidence="4 5">
    <name type="scientific">Photorhabdus aegyptia</name>
    <dbReference type="NCBI Taxonomy" id="2805098"/>
    <lineage>
        <taxon>Bacteria</taxon>
        <taxon>Pseudomonadati</taxon>
        <taxon>Pseudomonadota</taxon>
        <taxon>Gammaproteobacteria</taxon>
        <taxon>Enterobacterales</taxon>
        <taxon>Morganellaceae</taxon>
        <taxon>Photorhabdus</taxon>
    </lineage>
</organism>
<keyword evidence="1" id="KW-0677">Repeat</keyword>
<keyword evidence="5" id="KW-1185">Reference proteome</keyword>
<dbReference type="PANTHER" id="PTHR32305:SF15">
    <property type="entry name" value="PROTEIN RHSA-RELATED"/>
    <property type="match status" value="1"/>
</dbReference>
<evidence type="ECO:0000313" key="4">
    <source>
        <dbReference type="EMBL" id="EYU17100.1"/>
    </source>
</evidence>
<feature type="transmembrane region" description="Helical" evidence="2">
    <location>
        <begin position="1353"/>
        <end position="1373"/>
    </location>
</feature>
<dbReference type="InterPro" id="IPR006530">
    <property type="entry name" value="YD"/>
</dbReference>
<dbReference type="NCBIfam" id="TIGR01643">
    <property type="entry name" value="YD_repeat_2x"/>
    <property type="match status" value="1"/>
</dbReference>
<dbReference type="InterPro" id="IPR056823">
    <property type="entry name" value="TEN-like_YD-shell"/>
</dbReference>
<feature type="transmembrane region" description="Helical" evidence="2">
    <location>
        <begin position="1385"/>
        <end position="1412"/>
    </location>
</feature>
<dbReference type="Pfam" id="PF25023">
    <property type="entry name" value="TEN_YD-shell"/>
    <property type="match status" value="1"/>
</dbReference>
<comment type="caution">
    <text evidence="4">The sequence shown here is derived from an EMBL/GenBank/DDBJ whole genome shotgun (WGS) entry which is preliminary data.</text>
</comment>
<sequence length="1625" mass="180089">MKVNDIYSNAFNFGSYINTGVDPRTGQYSANINIITLRPNNVGNVEQVLNLSFSPLTTLNNGFGIGWRFSLTTLDVKTLTFSRANGEQFKCKPLPPNNNDISFKDKKLKDLRVYKLDSNTFYVYNKNGIIETLKRIGSSDIAKTVALEFPDGEAFDLIYNSRFVLSEIKYRVTGKTYLKLNYSGSNCTSVEYPDDNNISAKISFDYRNDYLITVTVPYDASGPIDSARFKMTYQTLKGIFPVISAFRTPTGYVELVSYKENGHKVTDSESIPYAAALTIQPGNGQPAISKSYEYSSVHNFLGYSSGRTSFDSNQDNLYLVTGKYTYSSIERVLDGQNVVSVTERVFNKFHLMTKEARTQDNKRITTEITYNEDPSKSFSEQPENLQQPSRVLTRYTDLQTNTSREETVNIKSDDWGNTLLITETSGIQKEYVYYPVKGEGNNCPADPLGFSRFLKSATQKGSPDAAQSVANRVTNYTYQKLPTFTGAYIKEYVSKASETIDSKIVRTFSYVNSPTSKSHGSLAKITSVMNNQQTVTTFKYEYSENEMTTNSTVTGFDGAHMESKNVTSIYTHRQLRKVDVNRVITDQSYDLLGRITGQIIDPGTTKEVKRNYVYQYPGGDENDFWPVMIEIDSQGVRRKTHYDGLGRICSIEEQDDDSTWGTSGIYQGTYRKVLARQYDVLGQLIKEISNDWLWDLSANPLTRLTTPLVTTKTYQYDGWGNRYSTEYSDGRIELEIHDPITRTIIQGVKGLGMLNIQQNSFEQPASIKVVYPDGVIYSTRTYRYDGFGRTVTETDAEGYATQIEYDVFDRIVKKTLPDRTILESTYASFSHEELISALNVNGTQLGSLVYDGLGRVTRDTVGGRKTEYLYGPQGDKPIQSVTPAHNKQNIDYLYSLGSVMSKFTTETSQQNFRYHPKTGALLSASEGVSQSNYSYFPSGVLQHESLSRDNKPVSSGDYRYTMSGLIQRHRDSFAHDHVYSYDGQGRLVKTEQGSQYATFEYDNVGRLITTTTKDATSLSQLVTKIEYDVFDREIKRSLISDFSIQVMTLSYTKNNQISQRITSVDGVVMKNERYQYDSNQRLSQYQCEGEQSPVDHTGRVLNQQIYHYDQWGNIKRIDNTYRDGKETVDYHFSQTDPTQLIRITSDKQQIELSYDANGNLTRDEKGQTLIYDQNNRLVQVKDSKGNLVCQYQYDALNKLTAQVLANGTMNRQYYASGKVTNVQLGDETITWLNSDKQRLGHQSTKNGQSVYYQYGTDHNSTVVASQNENELMALSYTPYGFRSLISSLPGLNGAQIDPVTGWYFLGNGYRVFNPVLMRFHSPDSWSPFGRGGVNPYTYCQGDPINRIDLNGHLSAGGILGIVLGAIGIIVGIVSLGAGAAISAGLIAAGGALGAIASTSTLAVTATVIGLAADSIGIASAALSEKDPKTAGILNWISAGLGVLSFGISAITFTSSLVKSARSGSQAVSTGVIGSVPIEFGEIASRSSRRWDIALSTVSLSANAVALSTGIAASAVADSNANAANILGWVSVGFGAVSTTSGLINLARTAYAVNHHTWELSSSAGASEGSEAYTLSRLTQLEPEAVNVHPSIRAVEVNQAFRNSTGNLFSQSSVETRNVLRGRLTI</sequence>
<name>A0A022PS12_9GAMM</name>
<dbReference type="InterPro" id="IPR031325">
    <property type="entry name" value="RHS_repeat"/>
</dbReference>
<keyword evidence="2" id="KW-0812">Transmembrane</keyword>
<dbReference type="EMBL" id="JFGV01000003">
    <property type="protein sequence ID" value="EYU17100.1"/>
    <property type="molecule type" value="Genomic_DNA"/>
</dbReference>
<dbReference type="Proteomes" id="UP000023464">
    <property type="component" value="Unassembled WGS sequence"/>
</dbReference>
<dbReference type="Gene3D" id="2.180.10.10">
    <property type="entry name" value="RHS repeat-associated core"/>
    <property type="match status" value="2"/>
</dbReference>
<feature type="transmembrane region" description="Helical" evidence="2">
    <location>
        <begin position="1432"/>
        <end position="1452"/>
    </location>
</feature>
<evidence type="ECO:0000256" key="2">
    <source>
        <dbReference type="SAM" id="Phobius"/>
    </source>
</evidence>
<dbReference type="Pfam" id="PF05593">
    <property type="entry name" value="RHS_repeat"/>
    <property type="match status" value="1"/>
</dbReference>
<protein>
    <submittedName>
        <fullName evidence="4">RHS repeat-associated core protein</fullName>
    </submittedName>
</protein>
<gene>
    <name evidence="4" type="ORF">BA1DRAFT_00389</name>
</gene>
<accession>A0A022PS12</accession>
<feature type="transmembrane region" description="Helical" evidence="2">
    <location>
        <begin position="1492"/>
        <end position="1513"/>
    </location>
</feature>
<keyword evidence="2" id="KW-0472">Membrane</keyword>
<dbReference type="SUPFAM" id="SSF56399">
    <property type="entry name" value="ADP-ribosylation"/>
    <property type="match status" value="1"/>
</dbReference>
<evidence type="ECO:0000259" key="3">
    <source>
        <dbReference type="Pfam" id="PF25023"/>
    </source>
</evidence>
<dbReference type="PANTHER" id="PTHR32305">
    <property type="match status" value="1"/>
</dbReference>
<feature type="domain" description="Teneurin-like YD-shell" evidence="3">
    <location>
        <begin position="1016"/>
        <end position="1325"/>
    </location>
</feature>
<evidence type="ECO:0000256" key="1">
    <source>
        <dbReference type="ARBA" id="ARBA00022737"/>
    </source>
</evidence>
<feature type="transmembrane region" description="Helical" evidence="2">
    <location>
        <begin position="1525"/>
        <end position="1546"/>
    </location>
</feature>
<keyword evidence="2" id="KW-1133">Transmembrane helix</keyword>
<dbReference type="NCBIfam" id="TIGR03696">
    <property type="entry name" value="Rhs_assc_core"/>
    <property type="match status" value="1"/>
</dbReference>
<dbReference type="RefSeq" id="WP_036775693.1">
    <property type="nucleotide sequence ID" value="NZ_CAWLTM010000112.1"/>
</dbReference>
<dbReference type="InterPro" id="IPR022385">
    <property type="entry name" value="Rhs_assc_core"/>
</dbReference>
<reference evidence="4 5" key="1">
    <citation type="submission" date="2014-03" db="EMBL/GenBank/DDBJ databases">
        <title>Draft Genome of Photorhabdus luminescens BA1, an Egyptian Isolate.</title>
        <authorList>
            <person name="Ghazal S."/>
            <person name="Hurst S.G.IV."/>
            <person name="Morris K."/>
            <person name="Thomas K."/>
            <person name="Tisa L.S."/>
        </authorList>
    </citation>
    <scope>NUCLEOTIDE SEQUENCE [LARGE SCALE GENOMIC DNA]</scope>
    <source>
        <strain evidence="4 5">BA1</strain>
    </source>
</reference>
<proteinExistence type="predicted"/>